<evidence type="ECO:0000313" key="3">
    <source>
        <dbReference type="Proteomes" id="UP001321477"/>
    </source>
</evidence>
<dbReference type="EMBL" id="AP027734">
    <property type="protein sequence ID" value="BDZ55193.1"/>
    <property type="molecule type" value="Genomic_DNA"/>
</dbReference>
<keyword evidence="1" id="KW-0812">Transmembrane</keyword>
<evidence type="ECO:0000256" key="1">
    <source>
        <dbReference type="SAM" id="Phobius"/>
    </source>
</evidence>
<gene>
    <name evidence="2" type="ORF">GCM10025870_22660</name>
</gene>
<protein>
    <submittedName>
        <fullName evidence="2">Uncharacterized protein</fullName>
    </submittedName>
</protein>
<evidence type="ECO:0000313" key="2">
    <source>
        <dbReference type="EMBL" id="BDZ55193.1"/>
    </source>
</evidence>
<keyword evidence="3" id="KW-1185">Reference proteome</keyword>
<organism evidence="2 3">
    <name type="scientific">Agromyces marinus</name>
    <dbReference type="NCBI Taxonomy" id="1389020"/>
    <lineage>
        <taxon>Bacteria</taxon>
        <taxon>Bacillati</taxon>
        <taxon>Actinomycetota</taxon>
        <taxon>Actinomycetes</taxon>
        <taxon>Micrococcales</taxon>
        <taxon>Microbacteriaceae</taxon>
        <taxon>Agromyces</taxon>
    </lineage>
</organism>
<proteinExistence type="predicted"/>
<keyword evidence="1" id="KW-0472">Membrane</keyword>
<keyword evidence="1" id="KW-1133">Transmembrane helix</keyword>
<dbReference type="RefSeq" id="WP_234659984.1">
    <property type="nucleotide sequence ID" value="NZ_AP027734.1"/>
</dbReference>
<sequence>MTTRPGWSSVKTTSVLAVSVGLLVIGIWVATLLMPSTQPMTVDAAAAEVTARLDRIEGTLPEGSVIDRSETIAVEACPLEGRGEQARILRVFDVDPVLDRVTWARTLAQEFAEADGWVVRTKALESRDNLEIRVVGRDLLVIDIIARGDPAQARITLRSISECSSAS</sequence>
<reference evidence="3" key="1">
    <citation type="journal article" date="2019" name="Int. J. Syst. Evol. Microbiol.">
        <title>The Global Catalogue of Microorganisms (GCM) 10K type strain sequencing project: providing services to taxonomists for standard genome sequencing and annotation.</title>
        <authorList>
            <consortium name="The Broad Institute Genomics Platform"/>
            <consortium name="The Broad Institute Genome Sequencing Center for Infectious Disease"/>
            <person name="Wu L."/>
            <person name="Ma J."/>
        </authorList>
    </citation>
    <scope>NUCLEOTIDE SEQUENCE [LARGE SCALE GENOMIC DNA]</scope>
    <source>
        <strain evidence="3">NBRC 109019</strain>
    </source>
</reference>
<dbReference type="Proteomes" id="UP001321477">
    <property type="component" value="Chromosome"/>
</dbReference>
<feature type="transmembrane region" description="Helical" evidence="1">
    <location>
        <begin position="12"/>
        <end position="33"/>
    </location>
</feature>
<accession>A0ABM8H323</accession>
<name>A0ABM8H323_9MICO</name>